<proteinExistence type="inferred from homology"/>
<organism evidence="9 10">
    <name type="scientific">Thalassotalea loyana</name>
    <dbReference type="NCBI Taxonomy" id="280483"/>
    <lineage>
        <taxon>Bacteria</taxon>
        <taxon>Pseudomonadati</taxon>
        <taxon>Pseudomonadota</taxon>
        <taxon>Gammaproteobacteria</taxon>
        <taxon>Alteromonadales</taxon>
        <taxon>Colwelliaceae</taxon>
        <taxon>Thalassotalea</taxon>
    </lineage>
</organism>
<keyword evidence="5 6" id="KW-0560">Oxidoreductase</keyword>
<comment type="caution">
    <text evidence="9">The sequence shown here is derived from an EMBL/GenBank/DDBJ whole genome shotgun (WGS) entry which is preliminary data.</text>
</comment>
<dbReference type="RefSeq" id="WP_284298247.1">
    <property type="nucleotide sequence ID" value="NZ_BSSV01000004.1"/>
</dbReference>
<evidence type="ECO:0000256" key="3">
    <source>
        <dbReference type="ARBA" id="ARBA00022630"/>
    </source>
</evidence>
<evidence type="ECO:0000259" key="8">
    <source>
        <dbReference type="Pfam" id="PF16901"/>
    </source>
</evidence>
<gene>
    <name evidence="9" type="primary">glpD</name>
    <name evidence="9" type="ORF">tloyanaT_20480</name>
</gene>
<dbReference type="NCBIfam" id="NF008899">
    <property type="entry name" value="PRK12266.1"/>
    <property type="match status" value="1"/>
</dbReference>
<dbReference type="PROSITE" id="PS00977">
    <property type="entry name" value="FAD_G3PDH_1"/>
    <property type="match status" value="1"/>
</dbReference>
<evidence type="ECO:0000313" key="10">
    <source>
        <dbReference type="Proteomes" id="UP001157134"/>
    </source>
</evidence>
<dbReference type="Gene3D" id="1.10.8.870">
    <property type="entry name" value="Alpha-glycerophosphate oxidase, cap domain"/>
    <property type="match status" value="1"/>
</dbReference>
<comment type="catalytic activity">
    <reaction evidence="6">
        <text>a quinone + sn-glycerol 3-phosphate = dihydroxyacetone phosphate + a quinol</text>
        <dbReference type="Rhea" id="RHEA:18977"/>
        <dbReference type="ChEBI" id="CHEBI:24646"/>
        <dbReference type="ChEBI" id="CHEBI:57597"/>
        <dbReference type="ChEBI" id="CHEBI:57642"/>
        <dbReference type="ChEBI" id="CHEBI:132124"/>
        <dbReference type="EC" id="1.1.5.3"/>
    </reaction>
</comment>
<dbReference type="InterPro" id="IPR038299">
    <property type="entry name" value="DAO_C_sf"/>
</dbReference>
<dbReference type="PANTHER" id="PTHR11985">
    <property type="entry name" value="GLYCEROL-3-PHOSPHATE DEHYDROGENASE"/>
    <property type="match status" value="1"/>
</dbReference>
<comment type="similarity">
    <text evidence="2 6">Belongs to the FAD-dependent glycerol-3-phosphate dehydrogenase family.</text>
</comment>
<dbReference type="EMBL" id="BSSV01000004">
    <property type="protein sequence ID" value="GLX85796.1"/>
    <property type="molecule type" value="Genomic_DNA"/>
</dbReference>
<dbReference type="NCBIfam" id="NF009906">
    <property type="entry name" value="PRK13369.1"/>
    <property type="match status" value="1"/>
</dbReference>
<dbReference type="InterPro" id="IPR031656">
    <property type="entry name" value="DAO_C"/>
</dbReference>
<dbReference type="PRINTS" id="PR01001">
    <property type="entry name" value="FADG3PDH"/>
</dbReference>
<evidence type="ECO:0000256" key="1">
    <source>
        <dbReference type="ARBA" id="ARBA00001974"/>
    </source>
</evidence>
<dbReference type="Pfam" id="PF01266">
    <property type="entry name" value="DAO"/>
    <property type="match status" value="1"/>
</dbReference>
<dbReference type="Gene3D" id="3.30.9.10">
    <property type="entry name" value="D-Amino Acid Oxidase, subunit A, domain 2"/>
    <property type="match status" value="1"/>
</dbReference>
<feature type="domain" description="Alpha-glycerophosphate oxidase C-terminal" evidence="8">
    <location>
        <begin position="383"/>
        <end position="488"/>
    </location>
</feature>
<dbReference type="Proteomes" id="UP001157134">
    <property type="component" value="Unassembled WGS sequence"/>
</dbReference>
<dbReference type="PANTHER" id="PTHR11985:SF15">
    <property type="entry name" value="GLYCEROL-3-PHOSPHATE DEHYDROGENASE, MITOCHONDRIAL"/>
    <property type="match status" value="1"/>
</dbReference>
<dbReference type="InterPro" id="IPR036188">
    <property type="entry name" value="FAD/NAD-bd_sf"/>
</dbReference>
<name>A0ABQ6HCI0_9GAMM</name>
<dbReference type="InterPro" id="IPR000447">
    <property type="entry name" value="G3P_DH_FAD-dep"/>
</dbReference>
<protein>
    <recommendedName>
        <fullName evidence="6">Glycerol-3-phosphate dehydrogenase</fullName>
        <ecNumber evidence="6">1.1.5.3</ecNumber>
    </recommendedName>
</protein>
<reference evidence="9 10" key="1">
    <citation type="submission" date="2023-03" db="EMBL/GenBank/DDBJ databases">
        <title>Thalassotalea loyana LMG 22536T draft genome sequence.</title>
        <authorList>
            <person name="Sawabe T."/>
        </authorList>
    </citation>
    <scope>NUCLEOTIDE SEQUENCE [LARGE SCALE GENOMIC DNA]</scope>
    <source>
        <strain evidence="9 10">LMG 22536</strain>
    </source>
</reference>
<evidence type="ECO:0000313" key="9">
    <source>
        <dbReference type="EMBL" id="GLX85796.1"/>
    </source>
</evidence>
<evidence type="ECO:0000256" key="6">
    <source>
        <dbReference type="RuleBase" id="RU361217"/>
    </source>
</evidence>
<comment type="cofactor">
    <cofactor evidence="1 6">
        <name>FAD</name>
        <dbReference type="ChEBI" id="CHEBI:57692"/>
    </cofactor>
</comment>
<dbReference type="Gene3D" id="3.50.50.60">
    <property type="entry name" value="FAD/NAD(P)-binding domain"/>
    <property type="match status" value="1"/>
</dbReference>
<dbReference type="SUPFAM" id="SSF51905">
    <property type="entry name" value="FAD/NAD(P)-binding domain"/>
    <property type="match status" value="1"/>
</dbReference>
<evidence type="ECO:0000256" key="2">
    <source>
        <dbReference type="ARBA" id="ARBA00007330"/>
    </source>
</evidence>
<accession>A0ABQ6HCI0</accession>
<dbReference type="EC" id="1.1.5.3" evidence="6"/>
<keyword evidence="10" id="KW-1185">Reference proteome</keyword>
<evidence type="ECO:0000259" key="7">
    <source>
        <dbReference type="Pfam" id="PF01266"/>
    </source>
</evidence>
<evidence type="ECO:0000256" key="4">
    <source>
        <dbReference type="ARBA" id="ARBA00022827"/>
    </source>
</evidence>
<feature type="domain" description="FAD dependent oxidoreductase" evidence="7">
    <location>
        <begin position="9"/>
        <end position="363"/>
    </location>
</feature>
<dbReference type="InterPro" id="IPR006076">
    <property type="entry name" value="FAD-dep_OxRdtase"/>
</dbReference>
<dbReference type="Pfam" id="PF16901">
    <property type="entry name" value="DAO_C"/>
    <property type="match status" value="1"/>
</dbReference>
<keyword evidence="4" id="KW-0274">FAD</keyword>
<sequence length="506" mass="56970">MNSKNEIVDILVIGGGINGCGIAHDAASRGLNVMLCEMNDLASATSSASSKLIHGGLRYLEHYEFRLVKEALAEREVLLKNAPHIMWPLTFVLPHRPHLRPAWMIRAGLFLYDNLSKRQTLAGSKGIKFGPNSDLKPHIKKGFNYSDGWVDDARLTVLNALAAKELGADIRTQTKVVGLERQDKSWLVTIEDQTTHSQSTVQAKLVVNAAGPWVEKTLAKISDFKSEHKIRLVKGSHVIVPRFTNTDDAYILQNEDQRIVFVLPYEDDFNLVGTTDVDYQGDPKSVAINQDEIDYLIEVTNEHFNHQISQNDIKHTYSGVRPLLDDESSNAQQVTRDYTFKLNTDGSGSPLLTVYGGKITTYRKLSEACVDKMVPFFTPLATSKTRNAKLPGGNFYSQPLLLEELTEKYPYLPAVTAKRWVKTYGTYSHKILANCQGLADMGMDFGHGLFQVEVDYLKTHEWAKTVEDIIWRRTKLGLFLTPTQKQILENYLSDRQQRKEKIDAVG</sequence>
<dbReference type="Gene3D" id="6.10.250.1890">
    <property type="match status" value="1"/>
</dbReference>
<evidence type="ECO:0000256" key="5">
    <source>
        <dbReference type="ARBA" id="ARBA00023002"/>
    </source>
</evidence>
<keyword evidence="3 6" id="KW-0285">Flavoprotein</keyword>